<feature type="domain" description="SCP" evidence="3">
    <location>
        <begin position="75"/>
        <end position="190"/>
    </location>
</feature>
<organism evidence="4 5">
    <name type="scientific">Saccharothrix tamanrassetensis</name>
    <dbReference type="NCBI Taxonomy" id="1051531"/>
    <lineage>
        <taxon>Bacteria</taxon>
        <taxon>Bacillati</taxon>
        <taxon>Actinomycetota</taxon>
        <taxon>Actinomycetes</taxon>
        <taxon>Pseudonocardiales</taxon>
        <taxon>Pseudonocardiaceae</taxon>
        <taxon>Saccharothrix</taxon>
    </lineage>
</organism>
<accession>A0A841CT09</accession>
<evidence type="ECO:0000313" key="4">
    <source>
        <dbReference type="EMBL" id="MBB5960410.1"/>
    </source>
</evidence>
<protein>
    <submittedName>
        <fullName evidence="4">Uncharacterized protein YkwD</fullName>
    </submittedName>
</protein>
<feature type="region of interest" description="Disordered" evidence="1">
    <location>
        <begin position="1"/>
        <end position="25"/>
    </location>
</feature>
<keyword evidence="2" id="KW-0472">Membrane</keyword>
<keyword evidence="2" id="KW-1133">Transmembrane helix</keyword>
<dbReference type="EMBL" id="JACHJN010000016">
    <property type="protein sequence ID" value="MBB5960410.1"/>
    <property type="molecule type" value="Genomic_DNA"/>
</dbReference>
<dbReference type="SUPFAM" id="SSF55797">
    <property type="entry name" value="PR-1-like"/>
    <property type="match status" value="1"/>
</dbReference>
<dbReference type="RefSeq" id="WP_221457225.1">
    <property type="nucleotide sequence ID" value="NZ_JACHJN010000016.1"/>
</dbReference>
<dbReference type="CDD" id="cd05379">
    <property type="entry name" value="CAP_bacterial"/>
    <property type="match status" value="1"/>
</dbReference>
<evidence type="ECO:0000256" key="2">
    <source>
        <dbReference type="SAM" id="Phobius"/>
    </source>
</evidence>
<name>A0A841CT09_9PSEU</name>
<dbReference type="PANTHER" id="PTHR31157:SF1">
    <property type="entry name" value="SCP DOMAIN-CONTAINING PROTEIN"/>
    <property type="match status" value="1"/>
</dbReference>
<dbReference type="AlphaFoldDB" id="A0A841CT09"/>
<proteinExistence type="predicted"/>
<sequence length="192" mass="20385">MEHHDDKPTQSLTTDMDDRHKSCRSRRTVRNVLACAAVAAMAGVGIAVPGHTSLAQPATTPTQAARNADAVQQIVDMVNAERTGAGCAAVTLDNRAQQAAQAHADDMAARDYYDHTSPEGADAGDRLDAAGYSWRKWGENIHKGPSGAEQAMRDWMASGGHRANILDCGFTNVGVGVNTSANGPWWVQVFAS</sequence>
<dbReference type="Proteomes" id="UP000547510">
    <property type="component" value="Unassembled WGS sequence"/>
</dbReference>
<dbReference type="Pfam" id="PF00188">
    <property type="entry name" value="CAP"/>
    <property type="match status" value="1"/>
</dbReference>
<dbReference type="InterPro" id="IPR014044">
    <property type="entry name" value="CAP_dom"/>
</dbReference>
<reference evidence="4 5" key="1">
    <citation type="submission" date="2020-08" db="EMBL/GenBank/DDBJ databases">
        <title>Genomic Encyclopedia of Type Strains, Phase III (KMG-III): the genomes of soil and plant-associated and newly described type strains.</title>
        <authorList>
            <person name="Whitman W."/>
        </authorList>
    </citation>
    <scope>NUCLEOTIDE SEQUENCE [LARGE SCALE GENOMIC DNA]</scope>
    <source>
        <strain evidence="4 5">CECT 8640</strain>
    </source>
</reference>
<dbReference type="PANTHER" id="PTHR31157">
    <property type="entry name" value="SCP DOMAIN-CONTAINING PROTEIN"/>
    <property type="match status" value="1"/>
</dbReference>
<feature type="transmembrane region" description="Helical" evidence="2">
    <location>
        <begin position="29"/>
        <end position="48"/>
    </location>
</feature>
<keyword evidence="2" id="KW-0812">Transmembrane</keyword>
<gene>
    <name evidence="4" type="ORF">FHS29_007034</name>
</gene>
<evidence type="ECO:0000256" key="1">
    <source>
        <dbReference type="SAM" id="MobiDB-lite"/>
    </source>
</evidence>
<comment type="caution">
    <text evidence="4">The sequence shown here is derived from an EMBL/GenBank/DDBJ whole genome shotgun (WGS) entry which is preliminary data.</text>
</comment>
<dbReference type="Gene3D" id="3.40.33.10">
    <property type="entry name" value="CAP"/>
    <property type="match status" value="1"/>
</dbReference>
<keyword evidence="5" id="KW-1185">Reference proteome</keyword>
<dbReference type="InterPro" id="IPR035940">
    <property type="entry name" value="CAP_sf"/>
</dbReference>
<evidence type="ECO:0000313" key="5">
    <source>
        <dbReference type="Proteomes" id="UP000547510"/>
    </source>
</evidence>
<evidence type="ECO:0000259" key="3">
    <source>
        <dbReference type="Pfam" id="PF00188"/>
    </source>
</evidence>